<dbReference type="Gramene" id="Bo2g062860.1">
    <property type="protein sequence ID" value="Bo2g062860.1"/>
    <property type="gene ID" value="Bo2g062860"/>
</dbReference>
<dbReference type="AlphaFoldDB" id="A0A0D3AP86"/>
<reference evidence="1" key="2">
    <citation type="submission" date="2015-03" db="UniProtKB">
        <authorList>
            <consortium name="EnsemblPlants"/>
        </authorList>
    </citation>
    <scope>IDENTIFICATION</scope>
</reference>
<name>A0A0D3AP86_BRAOL</name>
<protein>
    <submittedName>
        <fullName evidence="1">Uncharacterized protein</fullName>
    </submittedName>
</protein>
<proteinExistence type="predicted"/>
<dbReference type="EnsemblPlants" id="Bo2g062860.1">
    <property type="protein sequence ID" value="Bo2g062860.1"/>
    <property type="gene ID" value="Bo2g062860"/>
</dbReference>
<dbReference type="HOGENOM" id="CLU_1231409_0_0_1"/>
<accession>A0A0D3AP86</accession>
<evidence type="ECO:0000313" key="1">
    <source>
        <dbReference type="EnsemblPlants" id="Bo2g062860.1"/>
    </source>
</evidence>
<organism evidence="1 2">
    <name type="scientific">Brassica oleracea var. oleracea</name>
    <dbReference type="NCBI Taxonomy" id="109376"/>
    <lineage>
        <taxon>Eukaryota</taxon>
        <taxon>Viridiplantae</taxon>
        <taxon>Streptophyta</taxon>
        <taxon>Embryophyta</taxon>
        <taxon>Tracheophyta</taxon>
        <taxon>Spermatophyta</taxon>
        <taxon>Magnoliopsida</taxon>
        <taxon>eudicotyledons</taxon>
        <taxon>Gunneridae</taxon>
        <taxon>Pentapetalae</taxon>
        <taxon>rosids</taxon>
        <taxon>malvids</taxon>
        <taxon>Brassicales</taxon>
        <taxon>Brassicaceae</taxon>
        <taxon>Brassiceae</taxon>
        <taxon>Brassica</taxon>
    </lineage>
</organism>
<evidence type="ECO:0000313" key="2">
    <source>
        <dbReference type="Proteomes" id="UP000032141"/>
    </source>
</evidence>
<dbReference type="Proteomes" id="UP000032141">
    <property type="component" value="Chromosome C2"/>
</dbReference>
<reference evidence="1 2" key="1">
    <citation type="journal article" date="2014" name="Genome Biol.">
        <title>Transcriptome and methylome profiling reveals relics of genome dominance in the mesopolyploid Brassica oleracea.</title>
        <authorList>
            <person name="Parkin I.A."/>
            <person name="Koh C."/>
            <person name="Tang H."/>
            <person name="Robinson S.J."/>
            <person name="Kagale S."/>
            <person name="Clarke W.E."/>
            <person name="Town C.D."/>
            <person name="Nixon J."/>
            <person name="Krishnakumar V."/>
            <person name="Bidwell S.L."/>
            <person name="Denoeud F."/>
            <person name="Belcram H."/>
            <person name="Links M.G."/>
            <person name="Just J."/>
            <person name="Clarke C."/>
            <person name="Bender T."/>
            <person name="Huebert T."/>
            <person name="Mason A.S."/>
            <person name="Pires J.C."/>
            <person name="Barker G."/>
            <person name="Moore J."/>
            <person name="Walley P.G."/>
            <person name="Manoli S."/>
            <person name="Batley J."/>
            <person name="Edwards D."/>
            <person name="Nelson M.N."/>
            <person name="Wang X."/>
            <person name="Paterson A.H."/>
            <person name="King G."/>
            <person name="Bancroft I."/>
            <person name="Chalhoub B."/>
            <person name="Sharpe A.G."/>
        </authorList>
    </citation>
    <scope>NUCLEOTIDE SEQUENCE</scope>
    <source>
        <strain evidence="1 2">cv. TO1000</strain>
    </source>
</reference>
<sequence>MKKKLGEHYPYFFKLANGMVAWTEAWGRAQHQKETKLKHHTWKGDERVCSVDIPLGSSSQNKTDHRSLLSKQRLSSKTFVTKAITEGIHGFTLSLPNEGFNKSSVDGSLQESVWNYAADLRASPMSRFVKSQKILIKGEFISVDFDRFHIYDSTLLTKDIELSASPRILLAPFGRSDQPESSKTPTQVRRVLTASLGAKPKGALEQLVHRSLVCAQPGDPHRTWV</sequence>
<keyword evidence="2" id="KW-1185">Reference proteome</keyword>